<dbReference type="GO" id="GO:0016020">
    <property type="term" value="C:membrane"/>
    <property type="evidence" value="ECO:0007669"/>
    <property type="project" value="UniProtKB-SubCell"/>
</dbReference>
<dbReference type="GO" id="GO:0012505">
    <property type="term" value="C:endomembrane system"/>
    <property type="evidence" value="ECO:0000318"/>
    <property type="project" value="GO_Central"/>
</dbReference>
<feature type="compositionally biased region" description="Low complexity" evidence="7">
    <location>
        <begin position="35"/>
        <end position="46"/>
    </location>
</feature>
<dbReference type="InterPro" id="IPR001753">
    <property type="entry name" value="Enoyl-CoA_hydra/iso"/>
</dbReference>
<comment type="similarity">
    <text evidence="2">Belongs to the TEX28 family.</text>
</comment>
<dbReference type="Pfam" id="PF10267">
    <property type="entry name" value="Tmemb_cc2"/>
    <property type="match status" value="1"/>
</dbReference>
<gene>
    <name evidence="9" type="primary">WBGene00096594</name>
</gene>
<sequence length="988" mass="105357">MSAPRAGQDMANGASPRRRNTAGHEDNERSEDGLSTTTNNSGNSSSANRPRGASSGALGAAHNVISTTPKKAGGGLSLLGGLRNPMVALKASSDGDGSSNRTGSSEGGASEGGASPSDENEARMRLLAKCEGAKQRLLQINMERERDLEEFIAMADKVEAAGGRDTPHLARIRQHYDRKNKKSTGLIDAVQKKLAGYEARLADLDGGGSGAAPDPLRGHTVLQGIRRTGANLKQMTSSVVSAPLELAQKLKRGTMGSSSDPIENDLLGQSQFYPSAVQLQQQQAQSSRSASGLSSGLLLGGLTAASSGAPSTSTSNNKPKAATLPANMRMSPVDLEAAANAAIANTMVPSSSSSVTTSSVEWPKRGGGGGERGRKGPDEEKDKEKEPAEDSLARLPPLGTVLAEKRAFARGDGGEERGGGGSDYGAPYVMAPRTSLTGGSSVTTADEISAMFGEMKQLRQHNVVIVEHMDKLQDKVQHELARQEARLLEERFKYQRLEDTLNEFIELHQAETGTLKHELQLIASRIDYQYNDRFKKVEENLESTQNHMFRVENSLRSSLEVKAGGPWFNVVFLSGATILLELLKIGLYLTSVVLDFFRPFTGTRTKTGCFLFVLFLGFMLLQNIGSIVGLFYSGDGGGAQVNATTAPSANLSSILNATHSAVAAAAGSEYIMFARLSLNRSIGGLQMAVRGAATSEAAADTWLIGREIYAGNTIVRLILKDTKRRNALSIAMVDQLHKELREIDKIQKVRAIILAAEGPAFSAGHDLKELRYCTPNDELTDEARHMSVFDKTAALLQYMQSMQLPVIAEVSGVAAAAGCQLVASCDVVVASDAAKFMVPGQKVGLFCSTPAIPLSRTVPAKVAMDMLLTAEPIDAQAALRAGLVSRVVPAGEERHEAIRVAEAIGKHSRSVTAMGKSFFYAQLGLPLAHAYKVGGRVMTVNLKMADAQEGIAAFIGKREPEFSHTSDMVVDEQKMYNLKEALANKEKQ</sequence>
<dbReference type="Gene3D" id="1.10.12.10">
    <property type="entry name" value="Lyase 2-enoyl-coa Hydratase, Chain A, domain 2"/>
    <property type="match status" value="1"/>
</dbReference>
<dbReference type="PANTHER" id="PTHR17613:SF14">
    <property type="entry name" value="DEMENTIN, ISOFORM H"/>
    <property type="match status" value="1"/>
</dbReference>
<keyword evidence="3 8" id="KW-0812">Transmembrane</keyword>
<dbReference type="PANTHER" id="PTHR17613">
    <property type="entry name" value="CEREBRAL PROTEIN-11-RELATED"/>
    <property type="match status" value="1"/>
</dbReference>
<evidence type="ECO:0000256" key="7">
    <source>
        <dbReference type="SAM" id="MobiDB-lite"/>
    </source>
</evidence>
<evidence type="ECO:0000256" key="4">
    <source>
        <dbReference type="ARBA" id="ARBA00022989"/>
    </source>
</evidence>
<evidence type="ECO:0000313" key="9">
    <source>
        <dbReference type="EnsemblMetazoa" id="PPA07040.1"/>
    </source>
</evidence>
<keyword evidence="5" id="KW-0175">Coiled coil</keyword>
<protein>
    <submittedName>
        <fullName evidence="9">Ech-2</fullName>
    </submittedName>
</protein>
<accession>A0A8R1Y8Q6</accession>
<organism evidence="9 10">
    <name type="scientific">Pristionchus pacificus</name>
    <name type="common">Parasitic nematode worm</name>
    <dbReference type="NCBI Taxonomy" id="54126"/>
    <lineage>
        <taxon>Eukaryota</taxon>
        <taxon>Metazoa</taxon>
        <taxon>Ecdysozoa</taxon>
        <taxon>Nematoda</taxon>
        <taxon>Chromadorea</taxon>
        <taxon>Rhabditida</taxon>
        <taxon>Rhabditina</taxon>
        <taxon>Diplogasteromorpha</taxon>
        <taxon>Diplogasteroidea</taxon>
        <taxon>Neodiplogasteridae</taxon>
        <taxon>Pristionchus</taxon>
    </lineage>
</organism>
<feature type="region of interest" description="Disordered" evidence="7">
    <location>
        <begin position="1"/>
        <end position="121"/>
    </location>
</feature>
<accession>A0A2A6B519</accession>
<proteinExistence type="inferred from homology"/>
<keyword evidence="6 8" id="KW-0472">Membrane</keyword>
<feature type="transmembrane region" description="Helical" evidence="8">
    <location>
        <begin position="567"/>
        <end position="597"/>
    </location>
</feature>
<evidence type="ECO:0000256" key="2">
    <source>
        <dbReference type="ARBA" id="ARBA00008108"/>
    </source>
</evidence>
<feature type="compositionally biased region" description="Basic and acidic residues" evidence="7">
    <location>
        <begin position="371"/>
        <end position="392"/>
    </location>
</feature>
<dbReference type="Pfam" id="PF00378">
    <property type="entry name" value="ECH_1"/>
    <property type="match status" value="1"/>
</dbReference>
<dbReference type="InterPro" id="IPR014748">
    <property type="entry name" value="Enoyl-CoA_hydra_C"/>
</dbReference>
<feature type="region of interest" description="Disordered" evidence="7">
    <location>
        <begin position="348"/>
        <end position="402"/>
    </location>
</feature>
<keyword evidence="10" id="KW-1185">Reference proteome</keyword>
<feature type="region of interest" description="Disordered" evidence="7">
    <location>
        <begin position="407"/>
        <end position="426"/>
    </location>
</feature>
<dbReference type="AlphaFoldDB" id="A0A2A6B519"/>
<feature type="compositionally biased region" description="Basic and acidic residues" evidence="7">
    <location>
        <begin position="22"/>
        <end position="32"/>
    </location>
</feature>
<dbReference type="SUPFAM" id="SSF52096">
    <property type="entry name" value="ClpP/crotonase"/>
    <property type="match status" value="1"/>
</dbReference>
<dbReference type="Gene3D" id="3.90.226.10">
    <property type="entry name" value="2-enoyl-CoA Hydratase, Chain A, domain 1"/>
    <property type="match status" value="1"/>
</dbReference>
<reference evidence="9" key="2">
    <citation type="submission" date="2022-06" db="UniProtKB">
        <authorList>
            <consortium name="EnsemblMetazoa"/>
        </authorList>
    </citation>
    <scope>IDENTIFICATION</scope>
    <source>
        <strain evidence="9">PS312</strain>
    </source>
</reference>
<dbReference type="Proteomes" id="UP000005239">
    <property type="component" value="Unassembled WGS sequence"/>
</dbReference>
<feature type="compositionally biased region" description="Low complexity" evidence="7">
    <location>
        <begin position="348"/>
        <end position="360"/>
    </location>
</feature>
<dbReference type="CDD" id="cd06558">
    <property type="entry name" value="crotonase-like"/>
    <property type="match status" value="1"/>
</dbReference>
<feature type="compositionally biased region" description="Basic and acidic residues" evidence="7">
    <location>
        <begin position="407"/>
        <end position="418"/>
    </location>
</feature>
<keyword evidence="4 8" id="KW-1133">Transmembrane helix</keyword>
<feature type="compositionally biased region" description="Low complexity" evidence="7">
    <location>
        <begin position="305"/>
        <end position="315"/>
    </location>
</feature>
<feature type="region of interest" description="Disordered" evidence="7">
    <location>
        <begin position="305"/>
        <end position="326"/>
    </location>
</feature>
<evidence type="ECO:0000256" key="5">
    <source>
        <dbReference type="ARBA" id="ARBA00023054"/>
    </source>
</evidence>
<comment type="subcellular location">
    <subcellularLocation>
        <location evidence="1">Membrane</location>
    </subcellularLocation>
</comment>
<dbReference type="EnsemblMetazoa" id="PPA07040.1">
    <property type="protein sequence ID" value="PPA07040.1"/>
    <property type="gene ID" value="WBGene00096594"/>
</dbReference>
<evidence type="ECO:0000313" key="10">
    <source>
        <dbReference type="Proteomes" id="UP000005239"/>
    </source>
</evidence>
<name>A0A2A6B519_PRIPA</name>
<evidence type="ECO:0000256" key="8">
    <source>
        <dbReference type="SAM" id="Phobius"/>
    </source>
</evidence>
<evidence type="ECO:0000256" key="1">
    <source>
        <dbReference type="ARBA" id="ARBA00004370"/>
    </source>
</evidence>
<evidence type="ECO:0000256" key="3">
    <source>
        <dbReference type="ARBA" id="ARBA00022692"/>
    </source>
</evidence>
<feature type="transmembrane region" description="Helical" evidence="8">
    <location>
        <begin position="609"/>
        <end position="632"/>
    </location>
</feature>
<reference evidence="10" key="1">
    <citation type="journal article" date="2008" name="Nat. Genet.">
        <title>The Pristionchus pacificus genome provides a unique perspective on nematode lifestyle and parasitism.</title>
        <authorList>
            <person name="Dieterich C."/>
            <person name="Clifton S.W."/>
            <person name="Schuster L.N."/>
            <person name="Chinwalla A."/>
            <person name="Delehaunty K."/>
            <person name="Dinkelacker I."/>
            <person name="Fulton L."/>
            <person name="Fulton R."/>
            <person name="Godfrey J."/>
            <person name="Minx P."/>
            <person name="Mitreva M."/>
            <person name="Roeseler W."/>
            <person name="Tian H."/>
            <person name="Witte H."/>
            <person name="Yang S.P."/>
            <person name="Wilson R.K."/>
            <person name="Sommer R.J."/>
        </authorList>
    </citation>
    <scope>NUCLEOTIDE SEQUENCE [LARGE SCALE GENOMIC DNA]</scope>
    <source>
        <strain evidence="10">PS312</strain>
    </source>
</reference>
<dbReference type="InterPro" id="IPR029045">
    <property type="entry name" value="ClpP/crotonase-like_dom_sf"/>
</dbReference>
<dbReference type="InterPro" id="IPR019394">
    <property type="entry name" value="TEX28/TMCC"/>
</dbReference>
<evidence type="ECO:0000256" key="6">
    <source>
        <dbReference type="ARBA" id="ARBA00023136"/>
    </source>
</evidence>